<dbReference type="GO" id="GO:0003700">
    <property type="term" value="F:DNA-binding transcription factor activity"/>
    <property type="evidence" value="ECO:0007669"/>
    <property type="project" value="InterPro"/>
</dbReference>
<evidence type="ECO:0000256" key="1">
    <source>
        <dbReference type="ARBA" id="ARBA00004123"/>
    </source>
</evidence>
<evidence type="ECO:0000259" key="14">
    <source>
        <dbReference type="PROSITE" id="PS00434"/>
    </source>
</evidence>
<dbReference type="Gene3D" id="1.10.10.10">
    <property type="entry name" value="Winged helix-like DNA-binding domain superfamily/Winged helix DNA-binding domain"/>
    <property type="match status" value="1"/>
</dbReference>
<keyword evidence="5" id="KW-0346">Stress response</keyword>
<gene>
    <name evidence="15" type="ORF">M569_06240</name>
</gene>
<dbReference type="GO" id="GO:0005634">
    <property type="term" value="C:nucleus"/>
    <property type="evidence" value="ECO:0007669"/>
    <property type="project" value="UniProtKB-SubCell"/>
</dbReference>
<evidence type="ECO:0000256" key="3">
    <source>
        <dbReference type="ARBA" id="ARBA00022553"/>
    </source>
</evidence>
<evidence type="ECO:0000256" key="7">
    <source>
        <dbReference type="ARBA" id="ARBA00023159"/>
    </source>
</evidence>
<dbReference type="PANTHER" id="PTHR10015">
    <property type="entry name" value="HEAT SHOCK TRANSCRIPTION FACTOR"/>
    <property type="match status" value="1"/>
</dbReference>
<dbReference type="Proteomes" id="UP000015453">
    <property type="component" value="Unassembled WGS sequence"/>
</dbReference>
<keyword evidence="9" id="KW-0539">Nucleus</keyword>
<dbReference type="Pfam" id="PF00447">
    <property type="entry name" value="HSF_DNA-bind"/>
    <property type="match status" value="1"/>
</dbReference>
<dbReference type="PROSITE" id="PS00434">
    <property type="entry name" value="HSF_DOMAIN"/>
    <property type="match status" value="1"/>
</dbReference>
<dbReference type="InterPro" id="IPR036388">
    <property type="entry name" value="WH-like_DNA-bd_sf"/>
</dbReference>
<keyword evidence="4" id="KW-0805">Transcription regulation</keyword>
<keyword evidence="7" id="KW-0010">Activator</keyword>
<evidence type="ECO:0000256" key="6">
    <source>
        <dbReference type="ARBA" id="ARBA00023125"/>
    </source>
</evidence>
<evidence type="ECO:0000256" key="12">
    <source>
        <dbReference type="RuleBase" id="RU004020"/>
    </source>
</evidence>
<organism evidence="15 16">
    <name type="scientific">Genlisea aurea</name>
    <dbReference type="NCBI Taxonomy" id="192259"/>
    <lineage>
        <taxon>Eukaryota</taxon>
        <taxon>Viridiplantae</taxon>
        <taxon>Streptophyta</taxon>
        <taxon>Embryophyta</taxon>
        <taxon>Tracheophyta</taxon>
        <taxon>Spermatophyta</taxon>
        <taxon>Magnoliopsida</taxon>
        <taxon>eudicotyledons</taxon>
        <taxon>Gunneridae</taxon>
        <taxon>Pentapetalae</taxon>
        <taxon>asterids</taxon>
        <taxon>lamiids</taxon>
        <taxon>Lamiales</taxon>
        <taxon>Lentibulariaceae</taxon>
        <taxon>Genlisea</taxon>
    </lineage>
</organism>
<evidence type="ECO:0000256" key="2">
    <source>
        <dbReference type="ARBA" id="ARBA00006403"/>
    </source>
</evidence>
<dbReference type="SMART" id="SM00415">
    <property type="entry name" value="HSF"/>
    <property type="match status" value="1"/>
</dbReference>
<name>S8CP79_9LAMI</name>
<keyword evidence="8" id="KW-0804">Transcription</keyword>
<sequence length="160" mass="18772">MDGSNGSSNSPAPFLSKTYEMVDDPLTCRIVSWSQSGLSFVVWNPPELARVLLPKYFKHNNFSSFIRQLNTYGFRKVVPEQWEFANEGFFRGGRSLLKNIRRRKPVHSHSGAFTDSERDVFEKEIERLKREKNSLQSEVEKYRHENRLYENQLRVLAKTL</sequence>
<evidence type="ECO:0000256" key="9">
    <source>
        <dbReference type="ARBA" id="ARBA00023242"/>
    </source>
</evidence>
<reference evidence="15 16" key="1">
    <citation type="journal article" date="2013" name="BMC Genomics">
        <title>The miniature genome of a carnivorous plant Genlisea aurea contains a low number of genes and short non-coding sequences.</title>
        <authorList>
            <person name="Leushkin E.V."/>
            <person name="Sutormin R.A."/>
            <person name="Nabieva E.R."/>
            <person name="Penin A.A."/>
            <person name="Kondrashov A.S."/>
            <person name="Logacheva M.D."/>
        </authorList>
    </citation>
    <scope>NUCLEOTIDE SEQUENCE [LARGE SCALE GENOMIC DNA]</scope>
</reference>
<dbReference type="InterPro" id="IPR036390">
    <property type="entry name" value="WH_DNA-bd_sf"/>
</dbReference>
<evidence type="ECO:0000256" key="4">
    <source>
        <dbReference type="ARBA" id="ARBA00023015"/>
    </source>
</evidence>
<dbReference type="GO" id="GO:0006357">
    <property type="term" value="P:regulation of transcription by RNA polymerase II"/>
    <property type="evidence" value="ECO:0007669"/>
    <property type="project" value="TreeGrafter"/>
</dbReference>
<comment type="subcellular location">
    <subcellularLocation>
        <location evidence="1">Nucleus</location>
    </subcellularLocation>
</comment>
<evidence type="ECO:0000256" key="11">
    <source>
        <dbReference type="ARBA" id="ARBA00081483"/>
    </source>
</evidence>
<evidence type="ECO:0000256" key="8">
    <source>
        <dbReference type="ARBA" id="ARBA00023163"/>
    </source>
</evidence>
<dbReference type="EMBL" id="AUSU01002567">
    <property type="protein sequence ID" value="EPS68530.1"/>
    <property type="molecule type" value="Genomic_DNA"/>
</dbReference>
<comment type="caution">
    <text evidence="15">The sequence shown here is derived from an EMBL/GenBank/DDBJ whole genome shotgun (WGS) entry which is preliminary data.</text>
</comment>
<keyword evidence="6" id="KW-0238">DNA-binding</keyword>
<feature type="domain" description="HSF-type DNA-binding" evidence="14">
    <location>
        <begin position="53"/>
        <end position="77"/>
    </location>
</feature>
<evidence type="ECO:0000256" key="10">
    <source>
        <dbReference type="ARBA" id="ARBA00055747"/>
    </source>
</evidence>
<dbReference type="OrthoDB" id="60033at2759"/>
<evidence type="ECO:0000256" key="5">
    <source>
        <dbReference type="ARBA" id="ARBA00023016"/>
    </source>
</evidence>
<dbReference type="PANTHER" id="PTHR10015:SF445">
    <property type="entry name" value="HEAT STRESS TRANSCRIPTION FACTOR A-4B-LIKE"/>
    <property type="match status" value="1"/>
</dbReference>
<keyword evidence="16" id="KW-1185">Reference proteome</keyword>
<keyword evidence="3" id="KW-0597">Phosphoprotein</keyword>
<comment type="similarity">
    <text evidence="2 12">Belongs to the HSF family.</text>
</comment>
<dbReference type="GO" id="GO:0000978">
    <property type="term" value="F:RNA polymerase II cis-regulatory region sequence-specific DNA binding"/>
    <property type="evidence" value="ECO:0007669"/>
    <property type="project" value="TreeGrafter"/>
</dbReference>
<dbReference type="PRINTS" id="PR00056">
    <property type="entry name" value="HSFDOMAIN"/>
</dbReference>
<keyword evidence="13" id="KW-0175">Coiled coil</keyword>
<dbReference type="GO" id="GO:0034605">
    <property type="term" value="P:cellular response to heat"/>
    <property type="evidence" value="ECO:0007669"/>
    <property type="project" value="TreeGrafter"/>
</dbReference>
<evidence type="ECO:0000256" key="13">
    <source>
        <dbReference type="SAM" id="Coils"/>
    </source>
</evidence>
<proteinExistence type="inferred from homology"/>
<dbReference type="SUPFAM" id="SSF46785">
    <property type="entry name" value="Winged helix' DNA-binding domain"/>
    <property type="match status" value="1"/>
</dbReference>
<comment type="function">
    <text evidence="10">DNA-binding protein that specifically binds heat shock promoter elements (HSE) and activates transcription.</text>
</comment>
<protein>
    <recommendedName>
        <fullName evidence="11">Heat stress transcription factor</fullName>
    </recommendedName>
</protein>
<feature type="coiled-coil region" evidence="13">
    <location>
        <begin position="118"/>
        <end position="159"/>
    </location>
</feature>
<evidence type="ECO:0000313" key="15">
    <source>
        <dbReference type="EMBL" id="EPS68530.1"/>
    </source>
</evidence>
<dbReference type="AlphaFoldDB" id="S8CP79"/>
<evidence type="ECO:0000313" key="16">
    <source>
        <dbReference type="Proteomes" id="UP000015453"/>
    </source>
</evidence>
<accession>S8CP79</accession>
<feature type="non-terminal residue" evidence="15">
    <location>
        <position position="160"/>
    </location>
</feature>
<dbReference type="InterPro" id="IPR000232">
    <property type="entry name" value="HSF_DNA-bd"/>
</dbReference>
<dbReference type="FunFam" id="1.10.10.10:FF:000057">
    <property type="entry name" value="Heat shock transcription factor 1"/>
    <property type="match status" value="1"/>
</dbReference>